<keyword evidence="2" id="KW-1003">Cell membrane</keyword>
<dbReference type="RefSeq" id="WP_058232139.1">
    <property type="nucleotide sequence ID" value="NZ_FMYG01000004.1"/>
</dbReference>
<dbReference type="InterPro" id="IPR051211">
    <property type="entry name" value="PG_lysyltransferase"/>
</dbReference>
<dbReference type="PANTHER" id="PTHR34697:SF2">
    <property type="entry name" value="PHOSPHATIDYLGLYCEROL LYSYLTRANSFERASE"/>
    <property type="match status" value="1"/>
</dbReference>
<dbReference type="OrthoDB" id="594838at2"/>
<evidence type="ECO:0000256" key="1">
    <source>
        <dbReference type="ARBA" id="ARBA00004651"/>
    </source>
</evidence>
<feature type="transmembrane region" description="Helical" evidence="6">
    <location>
        <begin position="296"/>
        <end position="316"/>
    </location>
</feature>
<dbReference type="EMBL" id="FMYG01000004">
    <property type="protein sequence ID" value="SDC28794.1"/>
    <property type="molecule type" value="Genomic_DNA"/>
</dbReference>
<organism evidence="8 9">
    <name type="scientific">Microbacterium enclense</name>
    <dbReference type="NCBI Taxonomy" id="993073"/>
    <lineage>
        <taxon>Bacteria</taxon>
        <taxon>Bacillati</taxon>
        <taxon>Actinomycetota</taxon>
        <taxon>Actinomycetes</taxon>
        <taxon>Micrococcales</taxon>
        <taxon>Microbacteriaceae</taxon>
        <taxon>Microbacterium</taxon>
    </lineage>
</organism>
<dbReference type="SUPFAM" id="SSF144091">
    <property type="entry name" value="Rhomboid-like"/>
    <property type="match status" value="1"/>
</dbReference>
<dbReference type="InterPro" id="IPR024320">
    <property type="entry name" value="LPG_synthase_C"/>
</dbReference>
<evidence type="ECO:0000256" key="3">
    <source>
        <dbReference type="ARBA" id="ARBA00022692"/>
    </source>
</evidence>
<sequence>MSQTAPPESGATAPSRLRAAGAFLRRYVALHPVSVGTAVAVLSAAAATGALFNSDAAFVWGAGPLATFASGRWWTVFTALVVPDSAVDAVSSVLLALTVLAYSERLLGSRRTAALLAVTGVAGLLVGIGLHAAAWTLTDLRPVVAAEVPVLDPTTPIAGAVMAASAFATTLWRRRLRLVGFALLALFALYAGDADSWYRLTAAAIGLVVGAVLARGRERRSWHRSSTREIRTLLALLAAVVASGPIVALVSGGGRGPLSLVVDAYTQYDDELLAQCGSVAASVCDEQVALLMTRGAGPALLAITPLVLLLVAAWGLRQGRRAAWIVAVFVLVASAVLPVVSLADGRLRIDPWVDGSGAEYVLWAIASIVIPLALAAALIVARRRFSVRATRQAARSVAVVVTLAFLACATTLFTIEAVGRRAFDRDVSALELIELTLRRFLPPAFTHPGGATAFPHSGPALFAYQWVGVLFWAIVVASILWLYRRVQRPEGDGDARYRHLLRRGSDTLGFLGTWDGNRHWYSDDAECAVAYRLVGDVALAVADPLAPAGRRPEALRGFTDFCVEHGWTPAFYSIHADTLDDLVDLGWRHVPVGVETVMDLPGLTFAGKTWQKVRQPLTRAEREGYTAVWSRWHELSVAQASQVVAIDEEWVADRALPEMGFTLGSLDELKDRDVRLLLAVGPDQRIEAVTSWMPSWTDGEITGWTLDFMRRRTDGPNGMMEFLIAKAALQLQDEGAVVLSLSGAPLADDPDEPADGDPAPLRALLRRLAEVLEPAYGFASLFRFKGKFRPRYRPLALAYRDPLELPAIGAAVGRAYLPDASRHEMVALARTAWEGRR</sequence>
<evidence type="ECO:0000256" key="5">
    <source>
        <dbReference type="ARBA" id="ARBA00023136"/>
    </source>
</evidence>
<dbReference type="PANTHER" id="PTHR34697">
    <property type="entry name" value="PHOSPHATIDYLGLYCEROL LYSYLTRANSFERASE"/>
    <property type="match status" value="1"/>
</dbReference>
<feature type="transmembrane region" description="Helical" evidence="6">
    <location>
        <begin position="72"/>
        <end position="102"/>
    </location>
</feature>
<feature type="transmembrane region" description="Helical" evidence="6">
    <location>
        <begin position="154"/>
        <end position="171"/>
    </location>
</feature>
<evidence type="ECO:0000256" key="4">
    <source>
        <dbReference type="ARBA" id="ARBA00022989"/>
    </source>
</evidence>
<dbReference type="AlphaFoldDB" id="A0A1G6KCW7"/>
<feature type="transmembrane region" description="Helical" evidence="6">
    <location>
        <begin position="114"/>
        <end position="134"/>
    </location>
</feature>
<dbReference type="Pfam" id="PF09924">
    <property type="entry name" value="LPG_synthase_C"/>
    <property type="match status" value="1"/>
</dbReference>
<comment type="subcellular location">
    <subcellularLocation>
        <location evidence="1">Cell membrane</location>
        <topology evidence="1">Multi-pass membrane protein</topology>
    </subcellularLocation>
</comment>
<evidence type="ECO:0000313" key="8">
    <source>
        <dbReference type="EMBL" id="SDC28794.1"/>
    </source>
</evidence>
<accession>A0A1G6KCW7</accession>
<feature type="domain" description="Phosphatidylglycerol lysyltransferase C-terminal" evidence="7">
    <location>
        <begin position="499"/>
        <end position="799"/>
    </location>
</feature>
<protein>
    <submittedName>
        <fullName evidence="8">Lysylphosphatidylglycerol synthetase, C-terminal domain, DUF2156 family</fullName>
    </submittedName>
</protein>
<gene>
    <name evidence="8" type="ORF">SAMN05216418_1932</name>
</gene>
<dbReference type="GO" id="GO:0016755">
    <property type="term" value="F:aminoacyltransferase activity"/>
    <property type="evidence" value="ECO:0007669"/>
    <property type="project" value="TreeGrafter"/>
</dbReference>
<dbReference type="GO" id="GO:0055091">
    <property type="term" value="P:phospholipid homeostasis"/>
    <property type="evidence" value="ECO:0007669"/>
    <property type="project" value="TreeGrafter"/>
</dbReference>
<evidence type="ECO:0000256" key="6">
    <source>
        <dbReference type="SAM" id="Phobius"/>
    </source>
</evidence>
<feature type="transmembrane region" description="Helical" evidence="6">
    <location>
        <begin position="463"/>
        <end position="483"/>
    </location>
</feature>
<feature type="transmembrane region" description="Helical" evidence="6">
    <location>
        <begin position="176"/>
        <end position="191"/>
    </location>
</feature>
<feature type="transmembrane region" description="Helical" evidence="6">
    <location>
        <begin position="360"/>
        <end position="381"/>
    </location>
</feature>
<feature type="transmembrane region" description="Helical" evidence="6">
    <location>
        <begin position="393"/>
        <end position="415"/>
    </location>
</feature>
<evidence type="ECO:0000256" key="2">
    <source>
        <dbReference type="ARBA" id="ARBA00022475"/>
    </source>
</evidence>
<keyword evidence="5 6" id="KW-0472">Membrane</keyword>
<dbReference type="Gene3D" id="1.20.1540.10">
    <property type="entry name" value="Rhomboid-like"/>
    <property type="match status" value="1"/>
</dbReference>
<name>A0A1G6KCW7_9MICO</name>
<keyword evidence="4 6" id="KW-1133">Transmembrane helix</keyword>
<proteinExistence type="predicted"/>
<dbReference type="Proteomes" id="UP000183203">
    <property type="component" value="Unassembled WGS sequence"/>
</dbReference>
<keyword evidence="3 6" id="KW-0812">Transmembrane</keyword>
<dbReference type="InterPro" id="IPR035952">
    <property type="entry name" value="Rhomboid-like_sf"/>
</dbReference>
<feature type="transmembrane region" description="Helical" evidence="6">
    <location>
        <begin position="234"/>
        <end position="253"/>
    </location>
</feature>
<reference evidence="8 9" key="1">
    <citation type="submission" date="2016-09" db="EMBL/GenBank/DDBJ databases">
        <authorList>
            <person name="Capua I."/>
            <person name="De Benedictis P."/>
            <person name="Joannis T."/>
            <person name="Lombin L.H."/>
            <person name="Cattoli G."/>
        </authorList>
    </citation>
    <scope>NUCLEOTIDE SEQUENCE [LARGE SCALE GENOMIC DNA]</scope>
    <source>
        <strain evidence="8 9">NIO-1002</strain>
    </source>
</reference>
<dbReference type="GO" id="GO:0005886">
    <property type="term" value="C:plasma membrane"/>
    <property type="evidence" value="ECO:0007669"/>
    <property type="project" value="UniProtKB-SubCell"/>
</dbReference>
<evidence type="ECO:0000259" key="7">
    <source>
        <dbReference type="Pfam" id="PF09924"/>
    </source>
</evidence>
<evidence type="ECO:0000313" key="9">
    <source>
        <dbReference type="Proteomes" id="UP000183203"/>
    </source>
</evidence>
<dbReference type="STRING" id="993073.AS029_08345"/>
<feature type="transmembrane region" description="Helical" evidence="6">
    <location>
        <begin position="323"/>
        <end position="340"/>
    </location>
</feature>
<feature type="transmembrane region" description="Helical" evidence="6">
    <location>
        <begin position="27"/>
        <end position="52"/>
    </location>
</feature>
<feature type="transmembrane region" description="Helical" evidence="6">
    <location>
        <begin position="197"/>
        <end position="214"/>
    </location>
</feature>